<protein>
    <recommendedName>
        <fullName evidence="1">RRM domain-containing protein</fullName>
    </recommendedName>
</protein>
<dbReference type="Pfam" id="PF00076">
    <property type="entry name" value="RRM_1"/>
    <property type="match status" value="1"/>
</dbReference>
<feature type="non-terminal residue" evidence="2">
    <location>
        <position position="1"/>
    </location>
</feature>
<feature type="domain" description="RRM" evidence="1">
    <location>
        <begin position="1"/>
        <end position="51"/>
    </location>
</feature>
<dbReference type="EMBL" id="JASCZI010061624">
    <property type="protein sequence ID" value="MED6139155.1"/>
    <property type="molecule type" value="Genomic_DNA"/>
</dbReference>
<comment type="caution">
    <text evidence="2">The sequence shown here is derived from an EMBL/GenBank/DDBJ whole genome shotgun (WGS) entry which is preliminary data.</text>
</comment>
<sequence>ELYMEFYSYGLITYVYVSRKRRRNKEGPVASIRFNKLVEARRAVDAMNGRHQCGIKIHFTMSRYRRYDSKGNLEKSSVTLHRTKIDRGWRFGRNRRISQKLEVRQQEKETKEVRVEASQEKRELLAQSLMGVNIKPIVLEDVQNVLLTECKGAGVVECRNVGPKMFLVIFELECAKEKVISDELMCSFTFGRQRRRSKLSPSSGDLKVGDRELECFFKEFSAETTVGLTPVVRDNGDLNFQDVTCFSLIEKHAMGINEVNDEVGTGRSVMMHAERGDDRKLEVVREGEKEHGAEMAQIDSSIIRDQIRENESEGIGLPLRMSPTNSDLYSCPFSPDFGP</sequence>
<name>A0ABU6SS36_9FABA</name>
<dbReference type="SUPFAM" id="SSF54928">
    <property type="entry name" value="RNA-binding domain, RBD"/>
    <property type="match status" value="1"/>
</dbReference>
<dbReference type="Gene3D" id="3.30.70.330">
    <property type="match status" value="1"/>
</dbReference>
<organism evidence="2 3">
    <name type="scientific">Stylosanthes scabra</name>
    <dbReference type="NCBI Taxonomy" id="79078"/>
    <lineage>
        <taxon>Eukaryota</taxon>
        <taxon>Viridiplantae</taxon>
        <taxon>Streptophyta</taxon>
        <taxon>Embryophyta</taxon>
        <taxon>Tracheophyta</taxon>
        <taxon>Spermatophyta</taxon>
        <taxon>Magnoliopsida</taxon>
        <taxon>eudicotyledons</taxon>
        <taxon>Gunneridae</taxon>
        <taxon>Pentapetalae</taxon>
        <taxon>rosids</taxon>
        <taxon>fabids</taxon>
        <taxon>Fabales</taxon>
        <taxon>Fabaceae</taxon>
        <taxon>Papilionoideae</taxon>
        <taxon>50 kb inversion clade</taxon>
        <taxon>dalbergioids sensu lato</taxon>
        <taxon>Dalbergieae</taxon>
        <taxon>Pterocarpus clade</taxon>
        <taxon>Stylosanthes</taxon>
    </lineage>
</organism>
<dbReference type="Proteomes" id="UP001341840">
    <property type="component" value="Unassembled WGS sequence"/>
</dbReference>
<proteinExistence type="predicted"/>
<evidence type="ECO:0000313" key="3">
    <source>
        <dbReference type="Proteomes" id="UP001341840"/>
    </source>
</evidence>
<keyword evidence="3" id="KW-1185">Reference proteome</keyword>
<evidence type="ECO:0000313" key="2">
    <source>
        <dbReference type="EMBL" id="MED6139155.1"/>
    </source>
</evidence>
<accession>A0ABU6SS36</accession>
<dbReference type="InterPro" id="IPR000504">
    <property type="entry name" value="RRM_dom"/>
</dbReference>
<dbReference type="CDD" id="cd00590">
    <property type="entry name" value="RRM_SF"/>
    <property type="match status" value="1"/>
</dbReference>
<reference evidence="2 3" key="1">
    <citation type="journal article" date="2023" name="Plants (Basel)">
        <title>Bridging the Gap: Combining Genomics and Transcriptomics Approaches to Understand Stylosanthes scabra, an Orphan Legume from the Brazilian Caatinga.</title>
        <authorList>
            <person name="Ferreira-Neto J.R.C."/>
            <person name="da Silva M.D."/>
            <person name="Binneck E."/>
            <person name="de Melo N.F."/>
            <person name="da Silva R.H."/>
            <person name="de Melo A.L.T.M."/>
            <person name="Pandolfi V."/>
            <person name="Bustamante F.O."/>
            <person name="Brasileiro-Vidal A.C."/>
            <person name="Benko-Iseppon A.M."/>
        </authorList>
    </citation>
    <scope>NUCLEOTIDE SEQUENCE [LARGE SCALE GENOMIC DNA]</scope>
    <source>
        <tissue evidence="2">Leaves</tissue>
    </source>
</reference>
<gene>
    <name evidence="2" type="ORF">PIB30_081253</name>
</gene>
<dbReference type="InterPro" id="IPR012677">
    <property type="entry name" value="Nucleotide-bd_a/b_plait_sf"/>
</dbReference>
<evidence type="ECO:0000259" key="1">
    <source>
        <dbReference type="Pfam" id="PF00076"/>
    </source>
</evidence>
<dbReference type="InterPro" id="IPR035979">
    <property type="entry name" value="RBD_domain_sf"/>
</dbReference>